<dbReference type="EMBL" id="CP073078">
    <property type="protein sequence ID" value="QUD89528.1"/>
    <property type="molecule type" value="Genomic_DNA"/>
</dbReference>
<dbReference type="PANTHER" id="PTHR33164">
    <property type="entry name" value="TRANSCRIPTIONAL REGULATOR, MARR FAMILY"/>
    <property type="match status" value="1"/>
</dbReference>
<dbReference type="RefSeq" id="WP_211939580.1">
    <property type="nucleotide sequence ID" value="NZ_CP073078.1"/>
</dbReference>
<evidence type="ECO:0000313" key="2">
    <source>
        <dbReference type="EMBL" id="QUD89528.1"/>
    </source>
</evidence>
<protein>
    <submittedName>
        <fullName evidence="2">MarR family transcriptional regulator</fullName>
    </submittedName>
</protein>
<evidence type="ECO:0000313" key="3">
    <source>
        <dbReference type="Proteomes" id="UP000676409"/>
    </source>
</evidence>
<organism evidence="2 3">
    <name type="scientific">Phenylobacterium montanum</name>
    <dbReference type="NCBI Taxonomy" id="2823693"/>
    <lineage>
        <taxon>Bacteria</taxon>
        <taxon>Pseudomonadati</taxon>
        <taxon>Pseudomonadota</taxon>
        <taxon>Alphaproteobacteria</taxon>
        <taxon>Caulobacterales</taxon>
        <taxon>Caulobacteraceae</taxon>
        <taxon>Phenylobacterium</taxon>
    </lineage>
</organism>
<dbReference type="Proteomes" id="UP000676409">
    <property type="component" value="Chromosome"/>
</dbReference>
<evidence type="ECO:0000259" key="1">
    <source>
        <dbReference type="PROSITE" id="PS50995"/>
    </source>
</evidence>
<proteinExistence type="predicted"/>
<dbReference type="SUPFAM" id="SSF46785">
    <property type="entry name" value="Winged helix' DNA-binding domain"/>
    <property type="match status" value="1"/>
</dbReference>
<sequence>MSLDAERFMGLAGFRYALRQFVAASEHINRGAGITQQQYQAMLAVKTWPGESMSMKDLSEQLLLTHHAAVQLVDRLAKADLAFREPSLEDRRSVLVKLTPNGDVLLGELAAKHLEEMLRQEPLLTQSLKRLKRMGV</sequence>
<reference evidence="2" key="1">
    <citation type="submission" date="2021-04" db="EMBL/GenBank/DDBJ databases">
        <title>The complete genome sequence of Caulobacter sp. S6.</title>
        <authorList>
            <person name="Tang Y."/>
            <person name="Ouyang W."/>
            <person name="Liu Q."/>
            <person name="Huang B."/>
            <person name="Guo Z."/>
            <person name="Lei P."/>
        </authorList>
    </citation>
    <scope>NUCLEOTIDE SEQUENCE</scope>
    <source>
        <strain evidence="2">S6</strain>
    </source>
</reference>
<feature type="domain" description="HTH marR-type" evidence="1">
    <location>
        <begin position="4"/>
        <end position="136"/>
    </location>
</feature>
<dbReference type="InterPro" id="IPR000835">
    <property type="entry name" value="HTH_MarR-typ"/>
</dbReference>
<dbReference type="Pfam" id="PF12802">
    <property type="entry name" value="MarR_2"/>
    <property type="match status" value="1"/>
</dbReference>
<dbReference type="InterPro" id="IPR039422">
    <property type="entry name" value="MarR/SlyA-like"/>
</dbReference>
<name>A0A975G2U5_9CAUL</name>
<gene>
    <name evidence="2" type="ORF">KCG34_06505</name>
</gene>
<dbReference type="GO" id="GO:0006950">
    <property type="term" value="P:response to stress"/>
    <property type="evidence" value="ECO:0007669"/>
    <property type="project" value="TreeGrafter"/>
</dbReference>
<dbReference type="KEGG" id="caul:KCG34_06505"/>
<dbReference type="SMART" id="SM00347">
    <property type="entry name" value="HTH_MARR"/>
    <property type="match status" value="1"/>
</dbReference>
<dbReference type="Gene3D" id="1.10.10.10">
    <property type="entry name" value="Winged helix-like DNA-binding domain superfamily/Winged helix DNA-binding domain"/>
    <property type="match status" value="1"/>
</dbReference>
<dbReference type="AlphaFoldDB" id="A0A975G2U5"/>
<dbReference type="InterPro" id="IPR036388">
    <property type="entry name" value="WH-like_DNA-bd_sf"/>
</dbReference>
<dbReference type="PANTHER" id="PTHR33164:SF43">
    <property type="entry name" value="HTH-TYPE TRANSCRIPTIONAL REPRESSOR YETL"/>
    <property type="match status" value="1"/>
</dbReference>
<dbReference type="InterPro" id="IPR036390">
    <property type="entry name" value="WH_DNA-bd_sf"/>
</dbReference>
<keyword evidence="3" id="KW-1185">Reference proteome</keyword>
<dbReference type="GO" id="GO:0003700">
    <property type="term" value="F:DNA-binding transcription factor activity"/>
    <property type="evidence" value="ECO:0007669"/>
    <property type="project" value="InterPro"/>
</dbReference>
<accession>A0A975G2U5</accession>
<dbReference type="PROSITE" id="PS50995">
    <property type="entry name" value="HTH_MARR_2"/>
    <property type="match status" value="1"/>
</dbReference>